<dbReference type="AlphaFoldDB" id="A0A6A6GCS3"/>
<organism evidence="2 3">
    <name type="scientific">Elsinoe ampelina</name>
    <dbReference type="NCBI Taxonomy" id="302913"/>
    <lineage>
        <taxon>Eukaryota</taxon>
        <taxon>Fungi</taxon>
        <taxon>Dikarya</taxon>
        <taxon>Ascomycota</taxon>
        <taxon>Pezizomycotina</taxon>
        <taxon>Dothideomycetes</taxon>
        <taxon>Dothideomycetidae</taxon>
        <taxon>Myriangiales</taxon>
        <taxon>Elsinoaceae</taxon>
        <taxon>Elsinoe</taxon>
    </lineage>
</organism>
<dbReference type="EMBL" id="ML992506">
    <property type="protein sequence ID" value="KAF2223438.1"/>
    <property type="molecule type" value="Genomic_DNA"/>
</dbReference>
<evidence type="ECO:0000313" key="3">
    <source>
        <dbReference type="Proteomes" id="UP000799538"/>
    </source>
</evidence>
<feature type="region of interest" description="Disordered" evidence="1">
    <location>
        <begin position="51"/>
        <end position="197"/>
    </location>
</feature>
<feature type="compositionally biased region" description="Basic and acidic residues" evidence="1">
    <location>
        <begin position="51"/>
        <end position="61"/>
    </location>
</feature>
<proteinExistence type="predicted"/>
<gene>
    <name evidence="2" type="ORF">BDZ85DRAFT_109404</name>
</gene>
<feature type="compositionally biased region" description="Basic and acidic residues" evidence="1">
    <location>
        <begin position="101"/>
        <end position="111"/>
    </location>
</feature>
<dbReference type="Proteomes" id="UP000799538">
    <property type="component" value="Unassembled WGS sequence"/>
</dbReference>
<reference evidence="3" key="1">
    <citation type="journal article" date="2020" name="Stud. Mycol.">
        <title>101 Dothideomycetes genomes: A test case for predicting lifestyles and emergence of pathogens.</title>
        <authorList>
            <person name="Haridas S."/>
            <person name="Albert R."/>
            <person name="Binder M."/>
            <person name="Bloem J."/>
            <person name="LaButti K."/>
            <person name="Salamov A."/>
            <person name="Andreopoulos B."/>
            <person name="Baker S."/>
            <person name="Barry K."/>
            <person name="Bills G."/>
            <person name="Bluhm B."/>
            <person name="Cannon C."/>
            <person name="Castanera R."/>
            <person name="Culley D."/>
            <person name="Daum C."/>
            <person name="Ezra D."/>
            <person name="Gonzalez J."/>
            <person name="Henrissat B."/>
            <person name="Kuo A."/>
            <person name="Liang C."/>
            <person name="Lipzen A."/>
            <person name="Lutzoni F."/>
            <person name="Magnuson J."/>
            <person name="Mondo S."/>
            <person name="Nolan M."/>
            <person name="Ohm R."/>
            <person name="Pangilinan J."/>
            <person name="Park H.-J."/>
            <person name="Ramirez L."/>
            <person name="Alfaro M."/>
            <person name="Sun H."/>
            <person name="Tritt A."/>
            <person name="Yoshinaga Y."/>
            <person name="Zwiers L.-H."/>
            <person name="Turgeon B."/>
            <person name="Goodwin S."/>
            <person name="Spatafora J."/>
            <person name="Crous P."/>
            <person name="Grigoriev I."/>
        </authorList>
    </citation>
    <scope>NUCLEOTIDE SEQUENCE [LARGE SCALE GENOMIC DNA]</scope>
    <source>
        <strain evidence="3">CECT 20119</strain>
    </source>
</reference>
<sequence length="249" mass="26395">MMLSMRVTCPIAVEHAEAAVYILDTNIRERVLPEAFPQGQLELARELLQEARDRKAAKTEKSNSASAQLSAKPTTTPARTADPQELPETTQPDIIGVADTTKTETETDERPAAQAGPTSPAGSANGNAQPAFTKAPDPTQQEPVQERPVQKEPVQNQPAQTEPTAIQPPSTQPVGPAGGSGVRVQPAAIEKKVRDASRRISKADRLAIEEAMQAQPGTSAQHGLVTPGASRTHSGKSLYHVPPGRSTSD</sequence>
<protein>
    <submittedName>
        <fullName evidence="2">Uncharacterized protein</fullName>
    </submittedName>
</protein>
<keyword evidence="3" id="KW-1185">Reference proteome</keyword>
<feature type="compositionally biased region" description="Polar residues" evidence="1">
    <location>
        <begin position="116"/>
        <end position="130"/>
    </location>
</feature>
<name>A0A6A6GCS3_9PEZI</name>
<accession>A0A6A6GCS3</accession>
<dbReference type="OrthoDB" id="3942703at2759"/>
<feature type="compositionally biased region" description="Polar residues" evidence="1">
    <location>
        <begin position="62"/>
        <end position="78"/>
    </location>
</feature>
<evidence type="ECO:0000313" key="2">
    <source>
        <dbReference type="EMBL" id="KAF2223438.1"/>
    </source>
</evidence>
<feature type="region of interest" description="Disordered" evidence="1">
    <location>
        <begin position="210"/>
        <end position="249"/>
    </location>
</feature>
<evidence type="ECO:0000256" key="1">
    <source>
        <dbReference type="SAM" id="MobiDB-lite"/>
    </source>
</evidence>
<feature type="compositionally biased region" description="Polar residues" evidence="1">
    <location>
        <begin position="153"/>
        <end position="173"/>
    </location>
</feature>